<proteinExistence type="predicted"/>
<dbReference type="GO" id="GO:0098855">
    <property type="term" value="C:HCN channel complex"/>
    <property type="evidence" value="ECO:0007669"/>
    <property type="project" value="TreeGrafter"/>
</dbReference>
<keyword evidence="2" id="KW-0812">Transmembrane</keyword>
<feature type="compositionally biased region" description="Polar residues" evidence="1">
    <location>
        <begin position="301"/>
        <end position="321"/>
    </location>
</feature>
<dbReference type="InterPro" id="IPR000595">
    <property type="entry name" value="cNMP-bd_dom"/>
</dbReference>
<dbReference type="Proteomes" id="UP000193642">
    <property type="component" value="Unassembled WGS sequence"/>
</dbReference>
<dbReference type="InterPro" id="IPR014710">
    <property type="entry name" value="RmlC-like_jellyroll"/>
</dbReference>
<dbReference type="CDD" id="cd00038">
    <property type="entry name" value="CAP_ED"/>
    <property type="match status" value="1"/>
</dbReference>
<dbReference type="InterPro" id="IPR018490">
    <property type="entry name" value="cNMP-bd_dom_sf"/>
</dbReference>
<evidence type="ECO:0000313" key="5">
    <source>
        <dbReference type="Proteomes" id="UP000193642"/>
    </source>
</evidence>
<dbReference type="Gene3D" id="1.10.287.630">
    <property type="entry name" value="Helix hairpin bin"/>
    <property type="match status" value="1"/>
</dbReference>
<evidence type="ECO:0000313" key="4">
    <source>
        <dbReference type="EMBL" id="ORY44192.1"/>
    </source>
</evidence>
<dbReference type="InterPro" id="IPR018488">
    <property type="entry name" value="cNMP-bd_CS"/>
</dbReference>
<dbReference type="OrthoDB" id="2152421at2759"/>
<comment type="caution">
    <text evidence="4">The sequence shown here is derived from an EMBL/GenBank/DDBJ whole genome shotgun (WGS) entry which is preliminary data.</text>
</comment>
<reference evidence="4 5" key="1">
    <citation type="submission" date="2016-07" db="EMBL/GenBank/DDBJ databases">
        <title>Pervasive Adenine N6-methylation of Active Genes in Fungi.</title>
        <authorList>
            <consortium name="DOE Joint Genome Institute"/>
            <person name="Mondo S.J."/>
            <person name="Dannebaum R.O."/>
            <person name="Kuo R.C."/>
            <person name="Labutti K."/>
            <person name="Haridas S."/>
            <person name="Kuo A."/>
            <person name="Salamov A."/>
            <person name="Ahrendt S.R."/>
            <person name="Lipzen A."/>
            <person name="Sullivan W."/>
            <person name="Andreopoulos W.B."/>
            <person name="Clum A."/>
            <person name="Lindquist E."/>
            <person name="Daum C."/>
            <person name="Ramamoorthy G.K."/>
            <person name="Gryganskyi A."/>
            <person name="Culley D."/>
            <person name="Magnuson J.K."/>
            <person name="James T.Y."/>
            <person name="O'Malley M.A."/>
            <person name="Stajich J.E."/>
            <person name="Spatafora J.W."/>
            <person name="Visel A."/>
            <person name="Grigoriev I.V."/>
        </authorList>
    </citation>
    <scope>NUCLEOTIDE SEQUENCE [LARGE SCALE GENOMIC DNA]</scope>
    <source>
        <strain evidence="4 5">JEL800</strain>
    </source>
</reference>
<sequence length="919" mass="102807">MHPTLLSEVQDALSMIGKVSVCLRHVEARLKAETVEYSPRPIETDGNQFNNQFNNATMRASTNHLGIRWTADDYTTPINANISSPQSLFAIANKRNNTISGSRLAMSVNLSRNTSRYAINHKTRESPENEKGDRSYAQLSNVHITTAGGAPSHFDSKSPQLPSRRLSLKHDAALATPSVNREPSASKKLALKSSIRKKPSSHQPSQIPTKTDIPNNAEPITRNAMSPFIFKRTLDKVLSSSSLEVNDSSSSTSINISLEGPPVILVQPTSLNDNYSSDDVPDSEISLNLHSLQNIKSENISHAESNSQGAESSKMSTTSKLPITPSPPKHPIGHMTPKRQPLKTVEDNEEKSESLRSFDSFIHRIKSTSFIDTSRRQTIRDALQKKARKDARESIKQGGESRPQSFFSTLSKRISGTLRSSKQRTLPESNGFRSFITDFVILGFLLPMYDGKGRKIGLEHFEPVDIQNLSFFQNGLHPRSIMNTLWELFLIGLYVSYMWLIPFVVAFQPPTLDIEYLSIVITVTYVLDTVVTLLAPQPKISDGVMDRVSANIRSRYLDSVRNHFLTVGTRPVIALDPTCKTVSQNPIISSHCAILIQWSNILDAVSGFGVSQITPIAIGMVLFLHFNACSIYFFGRLTGFVGWSDKWTEFEVADLFDFMRGRFIGPQTPIEQLIQTVYVIISAVIYAVFLGAISSATMSINPSGKLYQHKMEQLNDYVKWKNLSTETELKLFSYYETKYRGKFFEEESLLSEMNESLRNFSSKHTCTPRTRSVPKRQYGDGRDEIFLGRLAMALRPQYYVTGDYITKQGDSGHDMFFILHGKVDVSVNGKKMVSLFDGAYIGEVALITNVPRTATVQAAMPSILYRLNYNDFHDILDEFLDMKMRIEALANEREAALNLVKAATMAHPVESPRSSVGSF</sequence>
<dbReference type="PROSITE" id="PS00889">
    <property type="entry name" value="CNMP_BINDING_2"/>
    <property type="match status" value="1"/>
</dbReference>
<dbReference type="PANTHER" id="PTHR45689">
    <property type="entry name" value="I[[H]] CHANNEL, ISOFORM E"/>
    <property type="match status" value="1"/>
</dbReference>
<evidence type="ECO:0000256" key="2">
    <source>
        <dbReference type="SAM" id="Phobius"/>
    </source>
</evidence>
<dbReference type="InterPro" id="IPR051413">
    <property type="entry name" value="K/Na_HCN_channel"/>
</dbReference>
<protein>
    <recommendedName>
        <fullName evidence="3">Cyclic nucleotide-binding domain-containing protein</fullName>
    </recommendedName>
</protein>
<feature type="region of interest" description="Disordered" evidence="1">
    <location>
        <begin position="174"/>
        <end position="220"/>
    </location>
</feature>
<dbReference type="GO" id="GO:0035725">
    <property type="term" value="P:sodium ion transmembrane transport"/>
    <property type="evidence" value="ECO:0007669"/>
    <property type="project" value="TreeGrafter"/>
</dbReference>
<accession>A0A1Y2CAY2</accession>
<feature type="domain" description="Cyclic nucleotide-binding" evidence="3">
    <location>
        <begin position="778"/>
        <end position="893"/>
    </location>
</feature>
<keyword evidence="2" id="KW-0472">Membrane</keyword>
<feature type="transmembrane region" description="Helical" evidence="2">
    <location>
        <begin position="677"/>
        <end position="700"/>
    </location>
</feature>
<dbReference type="PROSITE" id="PS50042">
    <property type="entry name" value="CNMP_BINDING_3"/>
    <property type="match status" value="1"/>
</dbReference>
<organism evidence="4 5">
    <name type="scientific">Rhizoclosmatium globosum</name>
    <dbReference type="NCBI Taxonomy" id="329046"/>
    <lineage>
        <taxon>Eukaryota</taxon>
        <taxon>Fungi</taxon>
        <taxon>Fungi incertae sedis</taxon>
        <taxon>Chytridiomycota</taxon>
        <taxon>Chytridiomycota incertae sedis</taxon>
        <taxon>Chytridiomycetes</taxon>
        <taxon>Chytridiales</taxon>
        <taxon>Chytriomycetaceae</taxon>
        <taxon>Rhizoclosmatium</taxon>
    </lineage>
</organism>
<evidence type="ECO:0000259" key="3">
    <source>
        <dbReference type="PROSITE" id="PS50042"/>
    </source>
</evidence>
<name>A0A1Y2CAY2_9FUNG</name>
<dbReference type="Gene3D" id="2.60.120.10">
    <property type="entry name" value="Jelly Rolls"/>
    <property type="match status" value="1"/>
</dbReference>
<dbReference type="PRINTS" id="PR00103">
    <property type="entry name" value="CAMPKINASE"/>
</dbReference>
<feature type="transmembrane region" description="Helical" evidence="2">
    <location>
        <begin position="488"/>
        <end position="508"/>
    </location>
</feature>
<dbReference type="GO" id="GO:0003254">
    <property type="term" value="P:regulation of membrane depolarization"/>
    <property type="evidence" value="ECO:0007669"/>
    <property type="project" value="TreeGrafter"/>
</dbReference>
<dbReference type="EMBL" id="MCGO01000023">
    <property type="protein sequence ID" value="ORY44192.1"/>
    <property type="molecule type" value="Genomic_DNA"/>
</dbReference>
<gene>
    <name evidence="4" type="ORF">BCR33DRAFT_785411</name>
</gene>
<keyword evidence="5" id="KW-1185">Reference proteome</keyword>
<dbReference type="GO" id="GO:0005249">
    <property type="term" value="F:voltage-gated potassium channel activity"/>
    <property type="evidence" value="ECO:0007669"/>
    <property type="project" value="TreeGrafter"/>
</dbReference>
<feature type="region of interest" description="Disordered" evidence="1">
    <location>
        <begin position="301"/>
        <end position="350"/>
    </location>
</feature>
<feature type="transmembrane region" description="Helical" evidence="2">
    <location>
        <begin position="514"/>
        <end position="535"/>
    </location>
</feature>
<keyword evidence="2" id="KW-1133">Transmembrane helix</keyword>
<dbReference type="PANTHER" id="PTHR45689:SF5">
    <property type="entry name" value="I[[H]] CHANNEL, ISOFORM E"/>
    <property type="match status" value="1"/>
</dbReference>
<feature type="compositionally biased region" description="Polar residues" evidence="1">
    <location>
        <begin position="201"/>
        <end position="214"/>
    </location>
</feature>
<dbReference type="AlphaFoldDB" id="A0A1Y2CAY2"/>
<dbReference type="Pfam" id="PF00027">
    <property type="entry name" value="cNMP_binding"/>
    <property type="match status" value="1"/>
</dbReference>
<evidence type="ECO:0000256" key="1">
    <source>
        <dbReference type="SAM" id="MobiDB-lite"/>
    </source>
</evidence>
<feature type="transmembrane region" description="Helical" evidence="2">
    <location>
        <begin position="616"/>
        <end position="635"/>
    </location>
</feature>
<dbReference type="SUPFAM" id="SSF51206">
    <property type="entry name" value="cAMP-binding domain-like"/>
    <property type="match status" value="1"/>
</dbReference>
<dbReference type="SMART" id="SM00100">
    <property type="entry name" value="cNMP"/>
    <property type="match status" value="1"/>
</dbReference>